<proteinExistence type="predicted"/>
<evidence type="ECO:0000313" key="7">
    <source>
        <dbReference type="Proteomes" id="UP000298631"/>
    </source>
</evidence>
<dbReference type="SUPFAM" id="SSF56801">
    <property type="entry name" value="Acetyl-CoA synthetase-like"/>
    <property type="match status" value="1"/>
</dbReference>
<keyword evidence="2" id="KW-0596">Phosphopantetheine</keyword>
<dbReference type="GO" id="GO:0043041">
    <property type="term" value="P:amino acid activation for nonribosomal peptide biosynthetic process"/>
    <property type="evidence" value="ECO:0007669"/>
    <property type="project" value="TreeGrafter"/>
</dbReference>
<dbReference type="FunFam" id="1.10.1200.10:FF:000016">
    <property type="entry name" value="Non-ribosomal peptide synthase"/>
    <property type="match status" value="1"/>
</dbReference>
<dbReference type="SUPFAM" id="SSF52777">
    <property type="entry name" value="CoA-dependent acyltransferases"/>
    <property type="match status" value="2"/>
</dbReference>
<protein>
    <submittedName>
        <fullName evidence="6">Amino acid adenylation domain-containing protein</fullName>
    </submittedName>
</protein>
<dbReference type="OrthoDB" id="9803968at2"/>
<dbReference type="Gene3D" id="3.30.559.30">
    <property type="entry name" value="Nonribosomal peptide synthetase, condensation domain"/>
    <property type="match status" value="1"/>
</dbReference>
<dbReference type="InterPro" id="IPR045851">
    <property type="entry name" value="AMP-bd_C_sf"/>
</dbReference>
<dbReference type="InterPro" id="IPR023213">
    <property type="entry name" value="CAT-like_dom_sf"/>
</dbReference>
<dbReference type="InterPro" id="IPR006162">
    <property type="entry name" value="Ppantetheine_attach_site"/>
</dbReference>
<organism evidence="6 7">
    <name type="scientific">Pseudorhodobacter turbinis</name>
    <dbReference type="NCBI Taxonomy" id="2500533"/>
    <lineage>
        <taxon>Bacteria</taxon>
        <taxon>Pseudomonadati</taxon>
        <taxon>Pseudomonadota</taxon>
        <taxon>Alphaproteobacteria</taxon>
        <taxon>Rhodobacterales</taxon>
        <taxon>Paracoccaceae</taxon>
        <taxon>Pseudorhodobacter</taxon>
    </lineage>
</organism>
<dbReference type="PROSITE" id="PS00012">
    <property type="entry name" value="PHOSPHOPANTETHEINE"/>
    <property type="match status" value="1"/>
</dbReference>
<dbReference type="Pfam" id="PF00501">
    <property type="entry name" value="AMP-binding"/>
    <property type="match status" value="1"/>
</dbReference>
<feature type="domain" description="Carrier" evidence="5">
    <location>
        <begin position="967"/>
        <end position="1042"/>
    </location>
</feature>
<accession>A0A4P8EG26</accession>
<evidence type="ECO:0000256" key="3">
    <source>
        <dbReference type="ARBA" id="ARBA00022553"/>
    </source>
</evidence>
<dbReference type="PANTHER" id="PTHR45527:SF1">
    <property type="entry name" value="FATTY ACID SYNTHASE"/>
    <property type="match status" value="1"/>
</dbReference>
<dbReference type="SMART" id="SM00823">
    <property type="entry name" value="PKS_PP"/>
    <property type="match status" value="1"/>
</dbReference>
<reference evidence="6 7" key="1">
    <citation type="submission" date="2019-05" db="EMBL/GenBank/DDBJ databases">
        <title>Pseudorhodobacter turbinis sp. nov., isolated from the gut of the Korean turban shell.</title>
        <authorList>
            <person name="Jeong Y.-S."/>
            <person name="Kang W.-R."/>
            <person name="Bae J.-W."/>
        </authorList>
    </citation>
    <scope>NUCLEOTIDE SEQUENCE [LARGE SCALE GENOMIC DNA]</scope>
    <source>
        <strain evidence="6 7">S12M18</strain>
    </source>
</reference>
<dbReference type="GO" id="GO:0072330">
    <property type="term" value="P:monocarboxylic acid biosynthetic process"/>
    <property type="evidence" value="ECO:0007669"/>
    <property type="project" value="UniProtKB-ARBA"/>
</dbReference>
<dbReference type="InterPro" id="IPR020845">
    <property type="entry name" value="AMP-binding_CS"/>
</dbReference>
<dbReference type="InterPro" id="IPR001242">
    <property type="entry name" value="Condensation_dom"/>
</dbReference>
<dbReference type="GO" id="GO:0005829">
    <property type="term" value="C:cytosol"/>
    <property type="evidence" value="ECO:0007669"/>
    <property type="project" value="TreeGrafter"/>
</dbReference>
<dbReference type="Pfam" id="PF00668">
    <property type="entry name" value="Condensation"/>
    <property type="match status" value="1"/>
</dbReference>
<dbReference type="PROSITE" id="PS50075">
    <property type="entry name" value="CARRIER"/>
    <property type="match status" value="1"/>
</dbReference>
<dbReference type="GO" id="GO:0009366">
    <property type="term" value="C:enterobactin synthetase complex"/>
    <property type="evidence" value="ECO:0007669"/>
    <property type="project" value="TreeGrafter"/>
</dbReference>
<keyword evidence="7" id="KW-1185">Reference proteome</keyword>
<dbReference type="InterPro" id="IPR036736">
    <property type="entry name" value="ACP-like_sf"/>
</dbReference>
<dbReference type="RefSeq" id="WP_137193500.1">
    <property type="nucleotide sequence ID" value="NZ_CP039964.1"/>
</dbReference>
<dbReference type="GO" id="GO:0031177">
    <property type="term" value="F:phosphopantetheine binding"/>
    <property type="evidence" value="ECO:0007669"/>
    <property type="project" value="InterPro"/>
</dbReference>
<dbReference type="PROSITE" id="PS00455">
    <property type="entry name" value="AMP_BINDING"/>
    <property type="match status" value="1"/>
</dbReference>
<evidence type="ECO:0000256" key="1">
    <source>
        <dbReference type="ARBA" id="ARBA00001957"/>
    </source>
</evidence>
<evidence type="ECO:0000313" key="6">
    <source>
        <dbReference type="EMBL" id="QCO55739.1"/>
    </source>
</evidence>
<dbReference type="Pfam" id="PF13193">
    <property type="entry name" value="AMP-binding_C"/>
    <property type="match status" value="1"/>
</dbReference>
<dbReference type="Gene3D" id="3.40.50.1820">
    <property type="entry name" value="alpha/beta hydrolase"/>
    <property type="match status" value="1"/>
</dbReference>
<dbReference type="InterPro" id="IPR020806">
    <property type="entry name" value="PKS_PP-bd"/>
</dbReference>
<comment type="cofactor">
    <cofactor evidence="1">
        <name>pantetheine 4'-phosphate</name>
        <dbReference type="ChEBI" id="CHEBI:47942"/>
    </cofactor>
</comment>
<dbReference type="Pfam" id="PF00550">
    <property type="entry name" value="PP-binding"/>
    <property type="match status" value="1"/>
</dbReference>
<dbReference type="Gene3D" id="3.30.559.10">
    <property type="entry name" value="Chloramphenicol acetyltransferase-like domain"/>
    <property type="match status" value="1"/>
</dbReference>
<name>A0A4P8EG26_9RHOB</name>
<dbReference type="PANTHER" id="PTHR45527">
    <property type="entry name" value="NONRIBOSOMAL PEPTIDE SYNTHETASE"/>
    <property type="match status" value="1"/>
</dbReference>
<dbReference type="InterPro" id="IPR025110">
    <property type="entry name" value="AMP-bd_C"/>
</dbReference>
<keyword evidence="3" id="KW-0597">Phosphoprotein</keyword>
<evidence type="ECO:0000259" key="5">
    <source>
        <dbReference type="PROSITE" id="PS50075"/>
    </source>
</evidence>
<dbReference type="GO" id="GO:0009239">
    <property type="term" value="P:enterobactin biosynthetic process"/>
    <property type="evidence" value="ECO:0007669"/>
    <property type="project" value="TreeGrafter"/>
</dbReference>
<dbReference type="InterPro" id="IPR029058">
    <property type="entry name" value="AB_hydrolase_fold"/>
</dbReference>
<dbReference type="Gene3D" id="3.30.300.30">
    <property type="match status" value="1"/>
</dbReference>
<sequence>MSDIASKLSRLSPAQRALLQKRRRTVAPARDPQAPAPLSFAQQRLWFVQQLAPDSTAYNMTITLRLRGPLDASAMQKAFDGLVARHAALRSCYRPDADGNPQQMAGTAPRLALIDCADATAELAKIVEPPFDLRQVPLRAALLREAPEDAILAIGLHHIVADRWSMGLMIRELAVLFDAACRDEAGPLPLPDLQMPDYAARQRGTQVAGLDAQIEWWRNTLRGAQALELPRKSSGNAAGGATHEFAVPDDLGFALRQEARQRGVSLFTLLLAGFNLLMYRYCDTDDITVGSDISNRDSKETQGMIGPLVNTLALRCDLSGHPDFDTALTRTQQVLRDAFAHQDVPLDQVVESLNPDRTSDEMIPLFRAKFDLQQAERLPDRIHGVRLERLPRQDRTTKYELRMNLEDDGATLSGRVEYRADLYAPEVISGMGKHFINLLRAALDDPKCPASRLAMLDVDEARKMVSLATGPALPQHAETLHQAFLDQVDRTPDAIAITDGQQEITYRDLDVQSGAIAAALGQRDMPAESRIGILMARRPDLVATILGVLRAGCAYVPLDPAYPAARLAYMAQDAGVGLILTDGGVGTVGDTLAVNIHDLPPARAPMPRGKGADLAVIIYTSGSTGQPKGVALEHRNILSRIAWAGTVFEPQDLSGVLFATSVSFDLSLFEIFATLANGGRMVMAQSLLDLPTDAGVTLLNTVPSLLRELVKNNDLPASVRCINLAGEFFPPALLERLLEFPQLKTINNLYGPTEDAIYDAGNPVQDEPERPMPIGRPFPGSRIYVLDRNGALMPTGLTGELCVAGAGLARGYLNRPELTTERFLPDPFQDGETARLYRSGDRGRWRADGRIDILGRIDTQVKLRGQRIEAGEIENRLETHPNVAEAAVLITGEPADIDRQLIGHIAPVPGQSIAPETLRDFLAAQLPAHMVPTLWQVHDTLPRMPNGKVDRPALNAFAGGEHRPHVAPETETERRVIAIWHAFLDQPEIGAEDDFFALGGHSLLAMRLLARLQQDFTVHLTLGQMFNALTPRKQAALLDATIGQSPDAPQASDPTAGLSDAEVDALLAQMAPNTTKEQA</sequence>
<dbReference type="KEGG" id="pseb:EOK75_08290"/>
<dbReference type="Proteomes" id="UP000298631">
    <property type="component" value="Chromosome"/>
</dbReference>
<feature type="region of interest" description="Disordered" evidence="4">
    <location>
        <begin position="1044"/>
        <end position="1079"/>
    </location>
</feature>
<evidence type="ECO:0000256" key="2">
    <source>
        <dbReference type="ARBA" id="ARBA00022450"/>
    </source>
</evidence>
<dbReference type="AlphaFoldDB" id="A0A4P8EG26"/>
<dbReference type="CDD" id="cd19531">
    <property type="entry name" value="LCL_NRPS-like"/>
    <property type="match status" value="1"/>
</dbReference>
<evidence type="ECO:0000256" key="4">
    <source>
        <dbReference type="SAM" id="MobiDB-lite"/>
    </source>
</evidence>
<dbReference type="NCBIfam" id="TIGR01733">
    <property type="entry name" value="AA-adenyl-dom"/>
    <property type="match status" value="1"/>
</dbReference>
<dbReference type="SUPFAM" id="SSF47336">
    <property type="entry name" value="ACP-like"/>
    <property type="match status" value="1"/>
</dbReference>
<dbReference type="Gene3D" id="3.40.50.12780">
    <property type="entry name" value="N-terminal domain of ligase-like"/>
    <property type="match status" value="1"/>
</dbReference>
<dbReference type="InterPro" id="IPR042099">
    <property type="entry name" value="ANL_N_sf"/>
</dbReference>
<dbReference type="InterPro" id="IPR010071">
    <property type="entry name" value="AA_adenyl_dom"/>
</dbReference>
<dbReference type="InterPro" id="IPR009081">
    <property type="entry name" value="PP-bd_ACP"/>
</dbReference>
<dbReference type="InterPro" id="IPR000873">
    <property type="entry name" value="AMP-dep_synth/lig_dom"/>
</dbReference>
<dbReference type="EMBL" id="CP039964">
    <property type="protein sequence ID" value="QCO55739.1"/>
    <property type="molecule type" value="Genomic_DNA"/>
</dbReference>
<dbReference type="GO" id="GO:0047527">
    <property type="term" value="F:2,3-dihydroxybenzoate-serine ligase activity"/>
    <property type="evidence" value="ECO:0007669"/>
    <property type="project" value="TreeGrafter"/>
</dbReference>
<gene>
    <name evidence="6" type="ORF">EOK75_08290</name>
</gene>